<dbReference type="Proteomes" id="UP001589611">
    <property type="component" value="Unassembled WGS sequence"/>
</dbReference>
<reference evidence="2 3" key="1">
    <citation type="submission" date="2024-09" db="EMBL/GenBank/DDBJ databases">
        <authorList>
            <person name="Sun Q."/>
            <person name="Mori K."/>
        </authorList>
    </citation>
    <scope>NUCLEOTIDE SEQUENCE [LARGE SCALE GENOMIC DNA]</scope>
    <source>
        <strain evidence="2 3">JCM 1342</strain>
    </source>
</reference>
<keyword evidence="1" id="KW-0812">Transmembrane</keyword>
<comment type="caution">
    <text evidence="2">The sequence shown here is derived from an EMBL/GenBank/DDBJ whole genome shotgun (WGS) entry which is preliminary data.</text>
</comment>
<evidence type="ECO:0000313" key="3">
    <source>
        <dbReference type="Proteomes" id="UP001589611"/>
    </source>
</evidence>
<dbReference type="NCBIfam" id="NF038403">
    <property type="entry name" value="perm_prefix_1"/>
    <property type="match status" value="1"/>
</dbReference>
<feature type="transmembrane region" description="Helical" evidence="1">
    <location>
        <begin position="290"/>
        <end position="312"/>
    </location>
</feature>
<protein>
    <submittedName>
        <fullName evidence="2">Permease prefix domain 1-containing protein</fullName>
    </submittedName>
</protein>
<feature type="transmembrane region" description="Helical" evidence="1">
    <location>
        <begin position="324"/>
        <end position="345"/>
    </location>
</feature>
<feature type="transmembrane region" description="Helical" evidence="1">
    <location>
        <begin position="225"/>
        <end position="251"/>
    </location>
</feature>
<gene>
    <name evidence="2" type="ORF">ACFFPJ_13720</name>
</gene>
<feature type="transmembrane region" description="Helical" evidence="1">
    <location>
        <begin position="184"/>
        <end position="204"/>
    </location>
</feature>
<evidence type="ECO:0000313" key="2">
    <source>
        <dbReference type="EMBL" id="MFB9646853.1"/>
    </source>
</evidence>
<organism evidence="2 3">
    <name type="scientific">Microbacterium terregens</name>
    <dbReference type="NCBI Taxonomy" id="69363"/>
    <lineage>
        <taxon>Bacteria</taxon>
        <taxon>Bacillati</taxon>
        <taxon>Actinomycetota</taxon>
        <taxon>Actinomycetes</taxon>
        <taxon>Micrococcales</taxon>
        <taxon>Microbacteriaceae</taxon>
        <taxon>Microbacterium</taxon>
    </lineage>
</organism>
<feature type="transmembrane region" description="Helical" evidence="1">
    <location>
        <begin position="156"/>
        <end position="178"/>
    </location>
</feature>
<keyword evidence="3" id="KW-1185">Reference proteome</keyword>
<dbReference type="RefSeq" id="WP_344715063.1">
    <property type="nucleotide sequence ID" value="NZ_BAAAWH010000001.1"/>
</dbReference>
<feature type="transmembrane region" description="Helical" evidence="1">
    <location>
        <begin position="357"/>
        <end position="378"/>
    </location>
</feature>
<dbReference type="EMBL" id="JBHMBE010000004">
    <property type="protein sequence ID" value="MFB9646853.1"/>
    <property type="molecule type" value="Genomic_DNA"/>
</dbReference>
<accession>A0ABV5T2M0</accession>
<name>A0ABV5T2M0_9MICO</name>
<proteinExistence type="predicted"/>
<feature type="transmembrane region" description="Helical" evidence="1">
    <location>
        <begin position="257"/>
        <end position="278"/>
    </location>
</feature>
<feature type="transmembrane region" description="Helical" evidence="1">
    <location>
        <begin position="130"/>
        <end position="149"/>
    </location>
</feature>
<keyword evidence="1" id="KW-0472">Membrane</keyword>
<sequence>MSVDQDSGLEAQIASWTQYLRRRRAVAGADVDELEGHLRDQVDDLVRAGLSEEEAFLVAIRRIGSLDDVSREYAREHSDRLWKQLVIDDSPQPARRRRPFLLVAGLAVGAGLAVKVPSFFGATVSADPDFYLLNVGLLVLPFLAAYFVWTRRASAAVTIAVAAAFAMTAVVLNVYPFAPDGMTLFLAAGHALVVLWLAAGVAYAGGLWRSDTVRMDFIRFTGEWVVYYTLIALGGAVLVALTLGVFGAIGLDAGTVLAEWIIPCGAAGAVIVAAGLVEAKQSVIENIAPVLTKLFTPLFTVMLLALVVAALIQRDLLETSRDLLIIFDVVLIVVLGLLLYSLSARNPEAKPGWFERLQLLMVSSAIVVDLLVLIAMVARIGAFGFSANKMASLGLNVLLLINLAWSAYLLTGILRGRIRPARLENWQTGYLPVYLGWALIVMIVFPPVFAFA</sequence>
<evidence type="ECO:0000256" key="1">
    <source>
        <dbReference type="SAM" id="Phobius"/>
    </source>
</evidence>
<feature type="transmembrane region" description="Helical" evidence="1">
    <location>
        <begin position="100"/>
        <end position="124"/>
    </location>
</feature>
<keyword evidence="1" id="KW-1133">Transmembrane helix</keyword>
<feature type="transmembrane region" description="Helical" evidence="1">
    <location>
        <begin position="390"/>
        <end position="410"/>
    </location>
</feature>
<feature type="transmembrane region" description="Helical" evidence="1">
    <location>
        <begin position="431"/>
        <end position="451"/>
    </location>
</feature>
<dbReference type="InterPro" id="IPR047928">
    <property type="entry name" value="Perm_prefix_1"/>
</dbReference>